<reference evidence="7" key="2">
    <citation type="journal article" date="2021" name="PeerJ">
        <title>Extensive microbial diversity within the chicken gut microbiome revealed by metagenomics and culture.</title>
        <authorList>
            <person name="Gilroy R."/>
            <person name="Ravi A."/>
            <person name="Getino M."/>
            <person name="Pursley I."/>
            <person name="Horton D.L."/>
            <person name="Alikhan N.F."/>
            <person name="Baker D."/>
            <person name="Gharbi K."/>
            <person name="Hall N."/>
            <person name="Watson M."/>
            <person name="Adriaenssens E.M."/>
            <person name="Foster-Nyarko E."/>
            <person name="Jarju S."/>
            <person name="Secka A."/>
            <person name="Antonio M."/>
            <person name="Oren A."/>
            <person name="Chaudhuri R.R."/>
            <person name="La Ragione R."/>
            <person name="Hildebrand F."/>
            <person name="Pallen M.J."/>
        </authorList>
    </citation>
    <scope>NUCLEOTIDE SEQUENCE</scope>
    <source>
        <strain evidence="7">ChiSjej2B20-13462</strain>
    </source>
</reference>
<evidence type="ECO:0000256" key="1">
    <source>
        <dbReference type="ARBA" id="ARBA00009741"/>
    </source>
</evidence>
<dbReference type="Gene3D" id="3.40.50.150">
    <property type="entry name" value="Vaccinia Virus protein VP39"/>
    <property type="match status" value="1"/>
</dbReference>
<feature type="binding site" evidence="6">
    <location>
        <position position="208"/>
    </location>
    <ligand>
        <name>S-adenosyl-L-methionine</name>
        <dbReference type="ChEBI" id="CHEBI:59789"/>
    </ligand>
</feature>
<comment type="catalytic activity">
    <reaction evidence="6">
        <text>L-lysyl-[protein] + 3 S-adenosyl-L-methionine = N(6),N(6),N(6)-trimethyl-L-lysyl-[protein] + 3 S-adenosyl-L-homocysteine + 3 H(+)</text>
        <dbReference type="Rhea" id="RHEA:54192"/>
        <dbReference type="Rhea" id="RHEA-COMP:9752"/>
        <dbReference type="Rhea" id="RHEA-COMP:13826"/>
        <dbReference type="ChEBI" id="CHEBI:15378"/>
        <dbReference type="ChEBI" id="CHEBI:29969"/>
        <dbReference type="ChEBI" id="CHEBI:57856"/>
        <dbReference type="ChEBI" id="CHEBI:59789"/>
        <dbReference type="ChEBI" id="CHEBI:61961"/>
    </reaction>
</comment>
<keyword evidence="5 6" id="KW-0949">S-adenosyl-L-methionine</keyword>
<evidence type="ECO:0000256" key="3">
    <source>
        <dbReference type="ARBA" id="ARBA00022603"/>
    </source>
</evidence>
<evidence type="ECO:0000256" key="5">
    <source>
        <dbReference type="ARBA" id="ARBA00022691"/>
    </source>
</evidence>
<dbReference type="PIRSF" id="PIRSF000401">
    <property type="entry name" value="RPL11_MTase"/>
    <property type="match status" value="1"/>
</dbReference>
<dbReference type="SUPFAM" id="SSF53335">
    <property type="entry name" value="S-adenosyl-L-methionine-dependent methyltransferases"/>
    <property type="match status" value="1"/>
</dbReference>
<feature type="binding site" evidence="6">
    <location>
        <position position="186"/>
    </location>
    <ligand>
        <name>S-adenosyl-L-methionine</name>
        <dbReference type="ChEBI" id="CHEBI:59789"/>
    </ligand>
</feature>
<dbReference type="PANTHER" id="PTHR43648:SF1">
    <property type="entry name" value="ELECTRON TRANSFER FLAVOPROTEIN BETA SUBUNIT LYSINE METHYLTRANSFERASE"/>
    <property type="match status" value="1"/>
</dbReference>
<accession>A0A9D1CNX3</accession>
<keyword evidence="7" id="KW-0689">Ribosomal protein</keyword>
<dbReference type="Pfam" id="PF06325">
    <property type="entry name" value="PrmA"/>
    <property type="match status" value="1"/>
</dbReference>
<evidence type="ECO:0000256" key="6">
    <source>
        <dbReference type="HAMAP-Rule" id="MF_00735"/>
    </source>
</evidence>
<reference evidence="7" key="1">
    <citation type="submission" date="2020-10" db="EMBL/GenBank/DDBJ databases">
        <authorList>
            <person name="Gilroy R."/>
        </authorList>
    </citation>
    <scope>NUCLEOTIDE SEQUENCE</scope>
    <source>
        <strain evidence="7">ChiSjej2B20-13462</strain>
    </source>
</reference>
<name>A0A9D1CNX3_9FIRM</name>
<comment type="function">
    <text evidence="6">Methylates ribosomal protein L11.</text>
</comment>
<keyword evidence="2 6" id="KW-0963">Cytoplasm</keyword>
<dbReference type="GO" id="GO:0005840">
    <property type="term" value="C:ribosome"/>
    <property type="evidence" value="ECO:0007669"/>
    <property type="project" value="UniProtKB-KW"/>
</dbReference>
<keyword evidence="4 6" id="KW-0808">Transferase</keyword>
<keyword evidence="7" id="KW-0687">Ribonucleoprotein</keyword>
<evidence type="ECO:0000313" key="7">
    <source>
        <dbReference type="EMBL" id="HIQ69528.1"/>
    </source>
</evidence>
<sequence>MQWLELSIQTASAGVETVAERLTVLGYDSFIIDDQAEFEDFLEQNRQYWDYVDEDLAQKMQGLSQIRLYIEDGPTAPETLRQLEAELALLKRQHPGADLGTLEMRLQNLQEEDWENNWKQYYQPLPIGQKLIVVPQWLDPHQDPARIPVRLDPGMIFGTGAHASTQMCLVALEEAVRGGERVIDLGSGSGILSIAALLLGAATATGVDIDPKAEDIARENAAFNDLHGDRFTAVTGDVIGDRSAMEQLAQGGYDIVLANIVADVIIPLAPVVPHFLRPNALFICSGILDRRLDEVRSAIEAAGLEVAAVRTQEDWCQITARLPREG</sequence>
<dbReference type="GO" id="GO:0032259">
    <property type="term" value="P:methylation"/>
    <property type="evidence" value="ECO:0007669"/>
    <property type="project" value="UniProtKB-KW"/>
</dbReference>
<dbReference type="InterPro" id="IPR050078">
    <property type="entry name" value="Ribosomal_L11_MeTrfase_PrmA"/>
</dbReference>
<comment type="caution">
    <text evidence="7">The sequence shown here is derived from an EMBL/GenBank/DDBJ whole genome shotgun (WGS) entry which is preliminary data.</text>
</comment>
<dbReference type="AlphaFoldDB" id="A0A9D1CNX3"/>
<organism evidence="7 8">
    <name type="scientific">Candidatus Avoscillospira stercorigallinarum</name>
    <dbReference type="NCBI Taxonomy" id="2840708"/>
    <lineage>
        <taxon>Bacteria</taxon>
        <taxon>Bacillati</taxon>
        <taxon>Bacillota</taxon>
        <taxon>Clostridia</taxon>
        <taxon>Eubacteriales</taxon>
        <taxon>Oscillospiraceae</taxon>
        <taxon>Oscillospiraceae incertae sedis</taxon>
        <taxon>Candidatus Avoscillospira</taxon>
    </lineage>
</organism>
<dbReference type="GO" id="GO:0005737">
    <property type="term" value="C:cytoplasm"/>
    <property type="evidence" value="ECO:0007669"/>
    <property type="project" value="UniProtKB-SubCell"/>
</dbReference>
<dbReference type="CDD" id="cd02440">
    <property type="entry name" value="AdoMet_MTases"/>
    <property type="match status" value="1"/>
</dbReference>
<dbReference type="Proteomes" id="UP000886874">
    <property type="component" value="Unassembled WGS sequence"/>
</dbReference>
<dbReference type="EMBL" id="DVFN01000064">
    <property type="protein sequence ID" value="HIQ69528.1"/>
    <property type="molecule type" value="Genomic_DNA"/>
</dbReference>
<evidence type="ECO:0000256" key="4">
    <source>
        <dbReference type="ARBA" id="ARBA00022679"/>
    </source>
</evidence>
<feature type="binding site" evidence="6">
    <location>
        <position position="165"/>
    </location>
    <ligand>
        <name>S-adenosyl-L-methionine</name>
        <dbReference type="ChEBI" id="CHEBI:59789"/>
    </ligand>
</feature>
<comment type="subcellular location">
    <subcellularLocation>
        <location evidence="6">Cytoplasm</location>
    </subcellularLocation>
</comment>
<feature type="binding site" evidence="6">
    <location>
        <position position="259"/>
    </location>
    <ligand>
        <name>S-adenosyl-L-methionine</name>
        <dbReference type="ChEBI" id="CHEBI:59789"/>
    </ligand>
</feature>
<comment type="similarity">
    <text evidence="1 6">Belongs to the methyltransferase superfamily. PrmA family.</text>
</comment>
<dbReference type="GO" id="GO:0008276">
    <property type="term" value="F:protein methyltransferase activity"/>
    <property type="evidence" value="ECO:0007669"/>
    <property type="project" value="UniProtKB-UniRule"/>
</dbReference>
<dbReference type="EC" id="2.1.1.-" evidence="6"/>
<keyword evidence="3 6" id="KW-0489">Methyltransferase</keyword>
<dbReference type="InterPro" id="IPR004498">
    <property type="entry name" value="Ribosomal_PrmA_MeTrfase"/>
</dbReference>
<evidence type="ECO:0000313" key="8">
    <source>
        <dbReference type="Proteomes" id="UP000886874"/>
    </source>
</evidence>
<dbReference type="HAMAP" id="MF_00735">
    <property type="entry name" value="Methyltr_PrmA"/>
    <property type="match status" value="1"/>
</dbReference>
<dbReference type="InterPro" id="IPR029063">
    <property type="entry name" value="SAM-dependent_MTases_sf"/>
</dbReference>
<dbReference type="NCBIfam" id="TIGR00406">
    <property type="entry name" value="prmA"/>
    <property type="match status" value="1"/>
</dbReference>
<protein>
    <recommendedName>
        <fullName evidence="6">Ribosomal protein L11 methyltransferase</fullName>
        <shortName evidence="6">L11 Mtase</shortName>
        <ecNumber evidence="6">2.1.1.-</ecNumber>
    </recommendedName>
</protein>
<gene>
    <name evidence="6 7" type="primary">prmA</name>
    <name evidence="7" type="ORF">IAA67_04260</name>
</gene>
<evidence type="ECO:0000256" key="2">
    <source>
        <dbReference type="ARBA" id="ARBA00022490"/>
    </source>
</evidence>
<proteinExistence type="inferred from homology"/>
<dbReference type="PANTHER" id="PTHR43648">
    <property type="entry name" value="ELECTRON TRANSFER FLAVOPROTEIN BETA SUBUNIT LYSINE METHYLTRANSFERASE"/>
    <property type="match status" value="1"/>
</dbReference>